<accession>A0A9X1NDK4</accession>
<dbReference type="Pfam" id="PF00440">
    <property type="entry name" value="TetR_N"/>
    <property type="match status" value="1"/>
</dbReference>
<dbReference type="PROSITE" id="PS50977">
    <property type="entry name" value="HTH_TETR_2"/>
    <property type="match status" value="1"/>
</dbReference>
<dbReference type="InterPro" id="IPR001647">
    <property type="entry name" value="HTH_TetR"/>
</dbReference>
<evidence type="ECO:0000256" key="2">
    <source>
        <dbReference type="PROSITE-ProRule" id="PRU00335"/>
    </source>
</evidence>
<dbReference type="AlphaFoldDB" id="A0A9X1NDK4"/>
<gene>
    <name evidence="4" type="ORF">LR394_10355</name>
</gene>
<feature type="domain" description="HTH tetR-type" evidence="3">
    <location>
        <begin position="12"/>
        <end position="72"/>
    </location>
</feature>
<protein>
    <submittedName>
        <fullName evidence="4">TetR/AcrR family transcriptional regulator</fullName>
    </submittedName>
</protein>
<keyword evidence="5" id="KW-1185">Reference proteome</keyword>
<dbReference type="PANTHER" id="PTHR43479:SF11">
    <property type="entry name" value="ACREF_ENVCD OPERON REPRESSOR-RELATED"/>
    <property type="match status" value="1"/>
</dbReference>
<dbReference type="PANTHER" id="PTHR43479">
    <property type="entry name" value="ACREF/ENVCD OPERON REPRESSOR-RELATED"/>
    <property type="match status" value="1"/>
</dbReference>
<sequence>MSKTRRENPIVTRSRAALTEAAIALLDERSAAQISIKDVVEAAGMSRPTFYQHFADLGAVFAAAGLARLEESFADLEPPSQAPEGLQNAFAPVLALIVERMQRHAVFFHRVHASSGGAAYHAQVVTFTAQRLRREPLLQAWSDRDEVFWEFLAAGMVWVINRQLAAWCAGEPGPTEADLAEIFAFIFNRTTGK</sequence>
<comment type="caution">
    <text evidence="4">The sequence shown here is derived from an EMBL/GenBank/DDBJ whole genome shotgun (WGS) entry which is preliminary data.</text>
</comment>
<dbReference type="Gene3D" id="1.10.357.10">
    <property type="entry name" value="Tetracycline Repressor, domain 2"/>
    <property type="match status" value="1"/>
</dbReference>
<evidence type="ECO:0000313" key="5">
    <source>
        <dbReference type="Proteomes" id="UP001138997"/>
    </source>
</evidence>
<dbReference type="InterPro" id="IPR009057">
    <property type="entry name" value="Homeodomain-like_sf"/>
</dbReference>
<name>A0A9X1NDK4_9ACTN</name>
<reference evidence="4" key="1">
    <citation type="submission" date="2021-11" db="EMBL/GenBank/DDBJ databases">
        <title>Streptomyces corallinus and Kineosporia corallina sp. nov., two new coral-derived marine actinobacteria.</title>
        <authorList>
            <person name="Buangrab K."/>
            <person name="Sutthacheep M."/>
            <person name="Yeemin T."/>
            <person name="Harunari E."/>
            <person name="Igarashi Y."/>
            <person name="Sripreechasak P."/>
            <person name="Kanchanasin P."/>
            <person name="Tanasupawat S."/>
            <person name="Phongsopitanun W."/>
        </authorList>
    </citation>
    <scope>NUCLEOTIDE SEQUENCE</scope>
    <source>
        <strain evidence="4">JCM 31032</strain>
    </source>
</reference>
<dbReference type="RefSeq" id="WP_231440479.1">
    <property type="nucleotide sequence ID" value="NZ_JAJOMB010000004.1"/>
</dbReference>
<dbReference type="InterPro" id="IPR050624">
    <property type="entry name" value="HTH-type_Tx_Regulator"/>
</dbReference>
<dbReference type="GO" id="GO:0003677">
    <property type="term" value="F:DNA binding"/>
    <property type="evidence" value="ECO:0007669"/>
    <property type="project" value="UniProtKB-UniRule"/>
</dbReference>
<evidence type="ECO:0000256" key="1">
    <source>
        <dbReference type="ARBA" id="ARBA00023125"/>
    </source>
</evidence>
<proteinExistence type="predicted"/>
<dbReference type="SUPFAM" id="SSF46689">
    <property type="entry name" value="Homeodomain-like"/>
    <property type="match status" value="1"/>
</dbReference>
<feature type="DNA-binding region" description="H-T-H motif" evidence="2">
    <location>
        <begin position="35"/>
        <end position="54"/>
    </location>
</feature>
<dbReference type="EMBL" id="JAJOMB010000004">
    <property type="protein sequence ID" value="MCD5311301.1"/>
    <property type="molecule type" value="Genomic_DNA"/>
</dbReference>
<dbReference type="Proteomes" id="UP001138997">
    <property type="component" value="Unassembled WGS sequence"/>
</dbReference>
<keyword evidence="1 2" id="KW-0238">DNA-binding</keyword>
<organism evidence="4 5">
    <name type="scientific">Kineosporia babensis</name>
    <dbReference type="NCBI Taxonomy" id="499548"/>
    <lineage>
        <taxon>Bacteria</taxon>
        <taxon>Bacillati</taxon>
        <taxon>Actinomycetota</taxon>
        <taxon>Actinomycetes</taxon>
        <taxon>Kineosporiales</taxon>
        <taxon>Kineosporiaceae</taxon>
        <taxon>Kineosporia</taxon>
    </lineage>
</organism>
<evidence type="ECO:0000313" key="4">
    <source>
        <dbReference type="EMBL" id="MCD5311301.1"/>
    </source>
</evidence>
<evidence type="ECO:0000259" key="3">
    <source>
        <dbReference type="PROSITE" id="PS50977"/>
    </source>
</evidence>